<name>D7FD08_HELP3</name>
<accession>D7FD08</accession>
<protein>
    <submittedName>
        <fullName evidence="2">Uncharacterized protein</fullName>
    </submittedName>
</protein>
<evidence type="ECO:0000256" key="1">
    <source>
        <dbReference type="SAM" id="MobiDB-lite"/>
    </source>
</evidence>
<reference evidence="2 3" key="1">
    <citation type="journal article" date="2010" name="BMC Genomics">
        <title>Sequencing, annotation, and comparative genome analysis of the gerbil-adapted Helicobacter pylori strain B8.</title>
        <authorList>
            <person name="Farnbacher M."/>
            <person name="Jahns T."/>
            <person name="Willrodt D."/>
            <person name="Daniel R."/>
            <person name="Haas R."/>
            <person name="Goesmann A."/>
            <person name="Kurtz S."/>
            <person name="Rieder G."/>
        </authorList>
    </citation>
    <scope>NUCLEOTIDE SEQUENCE [LARGE SCALE GENOMIC DNA]</scope>
    <source>
        <strain evidence="2 3">B8</strain>
    </source>
</reference>
<dbReference type="KEGG" id="hpl:HPB8_508"/>
<feature type="region of interest" description="Disordered" evidence="1">
    <location>
        <begin position="27"/>
        <end position="64"/>
    </location>
</feature>
<evidence type="ECO:0000313" key="2">
    <source>
        <dbReference type="EMBL" id="CBI66065.1"/>
    </source>
</evidence>
<dbReference type="EMBL" id="FN598874">
    <property type="protein sequence ID" value="CBI66065.1"/>
    <property type="molecule type" value="Genomic_DNA"/>
</dbReference>
<dbReference type="AlphaFoldDB" id="D7FD08"/>
<dbReference type="HOGENOM" id="CLU_2666081_0_0_7"/>
<dbReference type="Proteomes" id="UP000007091">
    <property type="component" value="Chromosome"/>
</dbReference>
<organism evidence="2 3">
    <name type="scientific">Helicobacter pylori (strain B8)</name>
    <dbReference type="NCBI Taxonomy" id="693745"/>
    <lineage>
        <taxon>Bacteria</taxon>
        <taxon>Pseudomonadati</taxon>
        <taxon>Campylobacterota</taxon>
        <taxon>Epsilonproteobacteria</taxon>
        <taxon>Campylobacterales</taxon>
        <taxon>Helicobacteraceae</taxon>
        <taxon>Helicobacter</taxon>
    </lineage>
</organism>
<evidence type="ECO:0000313" key="3">
    <source>
        <dbReference type="Proteomes" id="UP000007091"/>
    </source>
</evidence>
<sequence>MNNLNNLSDEQINGMIDYLQNILLEMGGLKQEPPQNSNYSHNSEEDKAQKTPNQPDNLESKETLLKAKSGQINYVKTRIIQSLK</sequence>
<gene>
    <name evidence="2" type="ordered locus">HPB8_508</name>
</gene>
<proteinExistence type="predicted"/>